<feature type="transmembrane region" description="Helical" evidence="2">
    <location>
        <begin position="89"/>
        <end position="109"/>
    </location>
</feature>
<comment type="caution">
    <text evidence="3">The sequence shown here is derived from an EMBL/GenBank/DDBJ whole genome shotgun (WGS) entry which is preliminary data.</text>
</comment>
<dbReference type="EMBL" id="JBHSFQ010000010">
    <property type="protein sequence ID" value="MFC4562787.1"/>
    <property type="molecule type" value="Genomic_DNA"/>
</dbReference>
<organism evidence="3 4">
    <name type="scientific">Nocardiopsis mangrovi</name>
    <dbReference type="NCBI Taxonomy" id="1179818"/>
    <lineage>
        <taxon>Bacteria</taxon>
        <taxon>Bacillati</taxon>
        <taxon>Actinomycetota</taxon>
        <taxon>Actinomycetes</taxon>
        <taxon>Streptosporangiales</taxon>
        <taxon>Nocardiopsidaceae</taxon>
        <taxon>Nocardiopsis</taxon>
    </lineage>
</organism>
<evidence type="ECO:0008006" key="5">
    <source>
        <dbReference type="Google" id="ProtNLM"/>
    </source>
</evidence>
<evidence type="ECO:0000256" key="2">
    <source>
        <dbReference type="SAM" id="Phobius"/>
    </source>
</evidence>
<dbReference type="RefSeq" id="WP_378574263.1">
    <property type="nucleotide sequence ID" value="NZ_JBHSFQ010000010.1"/>
</dbReference>
<protein>
    <recommendedName>
        <fullName evidence="5">DUF4190 domain-containing protein</fullName>
    </recommendedName>
</protein>
<keyword evidence="4" id="KW-1185">Reference proteome</keyword>
<proteinExistence type="predicted"/>
<feature type="transmembrane region" description="Helical" evidence="2">
    <location>
        <begin position="62"/>
        <end position="83"/>
    </location>
</feature>
<evidence type="ECO:0000313" key="3">
    <source>
        <dbReference type="EMBL" id="MFC4562787.1"/>
    </source>
</evidence>
<keyword evidence="2" id="KW-0472">Membrane</keyword>
<keyword evidence="2" id="KW-1133">Transmembrane helix</keyword>
<evidence type="ECO:0000256" key="1">
    <source>
        <dbReference type="SAM" id="MobiDB-lite"/>
    </source>
</evidence>
<evidence type="ECO:0000313" key="4">
    <source>
        <dbReference type="Proteomes" id="UP001595923"/>
    </source>
</evidence>
<feature type="region of interest" description="Disordered" evidence="1">
    <location>
        <begin position="29"/>
        <end position="57"/>
    </location>
</feature>
<dbReference type="Proteomes" id="UP001595923">
    <property type="component" value="Unassembled WGS sequence"/>
</dbReference>
<keyword evidence="2" id="KW-0812">Transmembrane</keyword>
<reference evidence="4" key="1">
    <citation type="journal article" date="2019" name="Int. J. Syst. Evol. Microbiol.">
        <title>The Global Catalogue of Microorganisms (GCM) 10K type strain sequencing project: providing services to taxonomists for standard genome sequencing and annotation.</title>
        <authorList>
            <consortium name="The Broad Institute Genomics Platform"/>
            <consortium name="The Broad Institute Genome Sequencing Center for Infectious Disease"/>
            <person name="Wu L."/>
            <person name="Ma J."/>
        </authorList>
    </citation>
    <scope>NUCLEOTIDE SEQUENCE [LARGE SCALE GENOMIC DNA]</scope>
    <source>
        <strain evidence="4">XZYJ18</strain>
    </source>
</reference>
<feature type="compositionally biased region" description="Pro residues" evidence="1">
    <location>
        <begin position="32"/>
        <end position="57"/>
    </location>
</feature>
<sequence length="147" mass="15176">MSDHMQGAAQRYWDGESSSRGIADVFARPPAGGLPPVPSAAPPAPIGPGPVARPPSGPPARVGSAVAGLLCALLTLFFPLLFLVLGLPLLALLVNVPGIAFGIVALTRTADPPEVERFIRYTWAGTMIYLAVIAVIVVGVIALFLSI</sequence>
<name>A0ABV9DVN9_9ACTN</name>
<feature type="transmembrane region" description="Helical" evidence="2">
    <location>
        <begin position="121"/>
        <end position="145"/>
    </location>
</feature>
<accession>A0ABV9DVN9</accession>
<gene>
    <name evidence="3" type="ORF">ACFO4E_13050</name>
</gene>